<sequence>MAHKRIENHGKFAGYLTGIDASFLAIENADPETLMTIAGIYEFHQELDEEVLRKQLTDFAFQTERYTSVCVRGKSPISRPYWVDIGERFDIANHLVVKHIPNGTLRDIQDAAAHIVSQPFDMNNPLWHVTYFKTGNPHFSAMLIRTHHCVTDGQGSMRALITFLTSVDPILRSRRMSQLQYSAGKYAKKAHKETLGESLTTPIEHAWATLLAVLAFVYALFLYGSRSAQLLLNKRTGYLRKSKRALMESQLGVSTGIPLEEIKDVKDILQCTVNDVMVACTSAAFEQYLAGCDDLVDTHFTFMAPTSLRKKDDLHVSNESSAYLIRVPVMGDETVRRVHATRQTMNIAKKSPEQYLSYWFLQVAFYFPWMVPKAAFSQVDVIHGVITNVPGPSKPLSWAGKSIMNMYPIVCLPSTNSFGCALTSYNGSMTATVQMKLDEQSPRSAYGAGGAQAFADLIEVEFRKLQGIVTKPVSPGKELKVSISAKEE</sequence>
<evidence type="ECO:0000256" key="7">
    <source>
        <dbReference type="ARBA" id="ARBA00048109"/>
    </source>
</evidence>
<dbReference type="InterPro" id="IPR009721">
    <property type="entry name" value="O-acyltransferase_WSD1_C"/>
</dbReference>
<protein>
    <submittedName>
        <fullName evidence="10">Diacylglycerol O-acyltransferase</fullName>
    </submittedName>
</protein>
<name>A0A507C338_9FUNG</name>
<feature type="domain" description="O-acyltransferase WSD1-like N-terminal" evidence="8">
    <location>
        <begin position="16"/>
        <end position="277"/>
    </location>
</feature>
<comment type="similarity">
    <text evidence="5">In the N-terminal section; belongs to the long-chain O-acyltransferase family.</text>
</comment>
<dbReference type="InterPro" id="IPR045034">
    <property type="entry name" value="O-acyltransferase_WSD1-like"/>
</dbReference>
<dbReference type="AlphaFoldDB" id="A0A507C338"/>
<dbReference type="GO" id="GO:0019432">
    <property type="term" value="P:triglyceride biosynthetic process"/>
    <property type="evidence" value="ECO:0007669"/>
    <property type="project" value="UniProtKB-UniPathway"/>
</dbReference>
<dbReference type="PANTHER" id="PTHR31650:SF1">
    <property type="entry name" value="WAX ESTER SYNTHASE_DIACYLGLYCEROL ACYLTRANSFERASE 4-RELATED"/>
    <property type="match status" value="1"/>
</dbReference>
<evidence type="ECO:0000256" key="2">
    <source>
        <dbReference type="ARBA" id="ARBA00005189"/>
    </source>
</evidence>
<dbReference type="Gene3D" id="3.30.559.10">
    <property type="entry name" value="Chloramphenicol acetyltransferase-like domain"/>
    <property type="match status" value="1"/>
</dbReference>
<dbReference type="SUPFAM" id="SSF52777">
    <property type="entry name" value="CoA-dependent acyltransferases"/>
    <property type="match status" value="1"/>
</dbReference>
<evidence type="ECO:0000256" key="6">
    <source>
        <dbReference type="ARBA" id="ARBA00047604"/>
    </source>
</evidence>
<evidence type="ECO:0000256" key="4">
    <source>
        <dbReference type="ARBA" id="ARBA00023315"/>
    </source>
</evidence>
<dbReference type="Pfam" id="PF06974">
    <property type="entry name" value="WS_DGAT_C"/>
    <property type="match status" value="1"/>
</dbReference>
<comment type="catalytic activity">
    <reaction evidence="7">
        <text>an acyl-CoA + a 1,2-diacyl-sn-glycerol = a triacyl-sn-glycerol + CoA</text>
        <dbReference type="Rhea" id="RHEA:10868"/>
        <dbReference type="ChEBI" id="CHEBI:17815"/>
        <dbReference type="ChEBI" id="CHEBI:57287"/>
        <dbReference type="ChEBI" id="CHEBI:58342"/>
        <dbReference type="ChEBI" id="CHEBI:64615"/>
        <dbReference type="EC" id="2.3.1.20"/>
    </reaction>
</comment>
<dbReference type="STRING" id="1806994.A0A507C338"/>
<organism evidence="10 11">
    <name type="scientific">Synchytrium microbalum</name>
    <dbReference type="NCBI Taxonomy" id="1806994"/>
    <lineage>
        <taxon>Eukaryota</taxon>
        <taxon>Fungi</taxon>
        <taxon>Fungi incertae sedis</taxon>
        <taxon>Chytridiomycota</taxon>
        <taxon>Chytridiomycota incertae sedis</taxon>
        <taxon>Chytridiomycetes</taxon>
        <taxon>Synchytriales</taxon>
        <taxon>Synchytriaceae</taxon>
        <taxon>Synchytrium</taxon>
    </lineage>
</organism>
<keyword evidence="3 10" id="KW-0808">Transferase</keyword>
<evidence type="ECO:0000313" key="10">
    <source>
        <dbReference type="EMBL" id="TPX33459.1"/>
    </source>
</evidence>
<feature type="domain" description="O-acyltransferase WSD1 C-terminal" evidence="9">
    <location>
        <begin position="318"/>
        <end position="433"/>
    </location>
</feature>
<dbReference type="GO" id="GO:0047196">
    <property type="term" value="F:long-chain-alcohol O-fatty-acyltransferase activity"/>
    <property type="evidence" value="ECO:0007669"/>
    <property type="project" value="UniProtKB-EC"/>
</dbReference>
<keyword evidence="4 10" id="KW-0012">Acyltransferase</keyword>
<evidence type="ECO:0000259" key="9">
    <source>
        <dbReference type="Pfam" id="PF06974"/>
    </source>
</evidence>
<dbReference type="Gene3D" id="3.30.559.30">
    <property type="entry name" value="Nonribosomal peptide synthetase, condensation domain"/>
    <property type="match status" value="1"/>
</dbReference>
<comment type="caution">
    <text evidence="10">The sequence shown here is derived from an EMBL/GenBank/DDBJ whole genome shotgun (WGS) entry which is preliminary data.</text>
</comment>
<dbReference type="RefSeq" id="XP_031024434.1">
    <property type="nucleotide sequence ID" value="XM_031169602.1"/>
</dbReference>
<evidence type="ECO:0000256" key="5">
    <source>
        <dbReference type="ARBA" id="ARBA00024360"/>
    </source>
</evidence>
<evidence type="ECO:0000259" key="8">
    <source>
        <dbReference type="Pfam" id="PF03007"/>
    </source>
</evidence>
<keyword evidence="11" id="KW-1185">Reference proteome</keyword>
<dbReference type="GO" id="GO:0005886">
    <property type="term" value="C:plasma membrane"/>
    <property type="evidence" value="ECO:0007669"/>
    <property type="project" value="TreeGrafter"/>
</dbReference>
<evidence type="ECO:0000256" key="3">
    <source>
        <dbReference type="ARBA" id="ARBA00022679"/>
    </source>
</evidence>
<dbReference type="Proteomes" id="UP000319731">
    <property type="component" value="Unassembled WGS sequence"/>
</dbReference>
<comment type="pathway">
    <text evidence="2">Lipid metabolism.</text>
</comment>
<evidence type="ECO:0000313" key="11">
    <source>
        <dbReference type="Proteomes" id="UP000319731"/>
    </source>
</evidence>
<accession>A0A507C338</accession>
<dbReference type="Pfam" id="PF03007">
    <property type="entry name" value="WS_DGAT_cat"/>
    <property type="match status" value="1"/>
</dbReference>
<gene>
    <name evidence="10" type="ORF">SmJEL517_g03674</name>
</gene>
<dbReference type="InterPro" id="IPR023213">
    <property type="entry name" value="CAT-like_dom_sf"/>
</dbReference>
<proteinExistence type="inferred from homology"/>
<dbReference type="GO" id="GO:0004144">
    <property type="term" value="F:diacylglycerol O-acyltransferase activity"/>
    <property type="evidence" value="ECO:0007669"/>
    <property type="project" value="UniProtKB-EC"/>
</dbReference>
<reference evidence="10 11" key="1">
    <citation type="journal article" date="2019" name="Sci. Rep.">
        <title>Comparative genomics of chytrid fungi reveal insights into the obligate biotrophic and pathogenic lifestyle of Synchytrium endobioticum.</title>
        <authorList>
            <person name="van de Vossenberg B.T.L.H."/>
            <person name="Warris S."/>
            <person name="Nguyen H.D.T."/>
            <person name="van Gent-Pelzer M.P.E."/>
            <person name="Joly D.L."/>
            <person name="van de Geest H.C."/>
            <person name="Bonants P.J.M."/>
            <person name="Smith D.S."/>
            <person name="Levesque C.A."/>
            <person name="van der Lee T.A.J."/>
        </authorList>
    </citation>
    <scope>NUCLEOTIDE SEQUENCE [LARGE SCALE GENOMIC DNA]</scope>
    <source>
        <strain evidence="10 11">JEL517</strain>
    </source>
</reference>
<dbReference type="PANTHER" id="PTHR31650">
    <property type="entry name" value="O-ACYLTRANSFERASE (WSD1-LIKE) FAMILY PROTEIN"/>
    <property type="match status" value="1"/>
</dbReference>
<dbReference type="OrthoDB" id="619536at2759"/>
<dbReference type="UniPathway" id="UPA00282"/>
<comment type="catalytic activity">
    <reaction evidence="6">
        <text>a long chain fatty alcohol + a fatty acyl-CoA = a long-chain alcohol wax ester + CoA</text>
        <dbReference type="Rhea" id="RHEA:38443"/>
        <dbReference type="ChEBI" id="CHEBI:17135"/>
        <dbReference type="ChEBI" id="CHEBI:57287"/>
        <dbReference type="ChEBI" id="CHEBI:77636"/>
        <dbReference type="ChEBI" id="CHEBI:235323"/>
        <dbReference type="EC" id="2.3.1.75"/>
    </reaction>
</comment>
<comment type="pathway">
    <text evidence="1">Glycerolipid metabolism; triacylglycerol biosynthesis.</text>
</comment>
<dbReference type="InterPro" id="IPR004255">
    <property type="entry name" value="O-acyltransferase_WSD1_N"/>
</dbReference>
<dbReference type="EMBL" id="QEAO01000020">
    <property type="protein sequence ID" value="TPX33459.1"/>
    <property type="molecule type" value="Genomic_DNA"/>
</dbReference>
<dbReference type="GeneID" id="42004899"/>
<evidence type="ECO:0000256" key="1">
    <source>
        <dbReference type="ARBA" id="ARBA00004771"/>
    </source>
</evidence>